<dbReference type="EMBL" id="JAEMNV010000001">
    <property type="protein sequence ID" value="MBJ8337769.1"/>
    <property type="molecule type" value="Genomic_DNA"/>
</dbReference>
<evidence type="ECO:0000256" key="2">
    <source>
        <dbReference type="PROSITE-ProRule" id="PRU00335"/>
    </source>
</evidence>
<gene>
    <name evidence="4" type="ORF">JGU71_02615</name>
</gene>
<organism evidence="4 5">
    <name type="scientific">Antrihabitans stalagmiti</name>
    <dbReference type="NCBI Taxonomy" id="2799499"/>
    <lineage>
        <taxon>Bacteria</taxon>
        <taxon>Bacillati</taxon>
        <taxon>Actinomycetota</taxon>
        <taxon>Actinomycetes</taxon>
        <taxon>Mycobacteriales</taxon>
        <taxon>Nocardiaceae</taxon>
        <taxon>Antrihabitans</taxon>
    </lineage>
</organism>
<dbReference type="SUPFAM" id="SSF46689">
    <property type="entry name" value="Homeodomain-like"/>
    <property type="match status" value="1"/>
</dbReference>
<sequence length="225" mass="24464">MTDPVVVVRPFRGVSAADRVRQRRDALLDAGLKALADGPLASVTVDDISSRAGLSKRYFYEHFHTRNDLFVALVERLIEQLTAAVATASQAPNTGMLGRLHDAVVGVVSVLIEDPGNARLFVDTLGGDQLRDTVRRTEHAMAVMLIDVTIADTQVTEKERVRLNMGALILVSGTAQAVSDWLNGTIDLSRTELIEEIVKLAAAAINTVFPIFDPYESPQPAIFND</sequence>
<feature type="domain" description="HTH tetR-type" evidence="3">
    <location>
        <begin position="21"/>
        <end position="81"/>
    </location>
</feature>
<evidence type="ECO:0000256" key="1">
    <source>
        <dbReference type="ARBA" id="ARBA00023125"/>
    </source>
</evidence>
<dbReference type="InterPro" id="IPR009057">
    <property type="entry name" value="Homeodomain-like_sf"/>
</dbReference>
<keyword evidence="5" id="KW-1185">Reference proteome</keyword>
<dbReference type="InterPro" id="IPR050109">
    <property type="entry name" value="HTH-type_TetR-like_transc_reg"/>
</dbReference>
<protein>
    <submittedName>
        <fullName evidence="4">TetR/AcrR family transcriptional regulator</fullName>
    </submittedName>
</protein>
<dbReference type="InterPro" id="IPR001647">
    <property type="entry name" value="HTH_TetR"/>
</dbReference>
<dbReference type="AlphaFoldDB" id="A0A934U0A9"/>
<dbReference type="GO" id="GO:0003700">
    <property type="term" value="F:DNA-binding transcription factor activity"/>
    <property type="evidence" value="ECO:0007669"/>
    <property type="project" value="TreeGrafter"/>
</dbReference>
<accession>A0A934U0A9</accession>
<keyword evidence="1 2" id="KW-0238">DNA-binding</keyword>
<dbReference type="GO" id="GO:0000976">
    <property type="term" value="F:transcription cis-regulatory region binding"/>
    <property type="evidence" value="ECO:0007669"/>
    <property type="project" value="TreeGrafter"/>
</dbReference>
<comment type="caution">
    <text evidence="4">The sequence shown here is derived from an EMBL/GenBank/DDBJ whole genome shotgun (WGS) entry which is preliminary data.</text>
</comment>
<reference evidence="4" key="1">
    <citation type="submission" date="2020-12" db="EMBL/GenBank/DDBJ databases">
        <title>Antrihabitans popcorni sp. nov. and Antrihabitans auranticaus sp. nov., isolated from a larva cave.</title>
        <authorList>
            <person name="Lee S.D."/>
            <person name="Kim I.S."/>
        </authorList>
    </citation>
    <scope>NUCLEOTIDE SEQUENCE</scope>
    <source>
        <strain evidence="4">YC3-6</strain>
    </source>
</reference>
<dbReference type="PANTHER" id="PTHR30055">
    <property type="entry name" value="HTH-TYPE TRANSCRIPTIONAL REGULATOR RUTR"/>
    <property type="match status" value="1"/>
</dbReference>
<dbReference type="PANTHER" id="PTHR30055:SF226">
    <property type="entry name" value="HTH-TYPE TRANSCRIPTIONAL REGULATOR PKSA"/>
    <property type="match status" value="1"/>
</dbReference>
<dbReference type="Gene3D" id="1.10.357.10">
    <property type="entry name" value="Tetracycline Repressor, domain 2"/>
    <property type="match status" value="1"/>
</dbReference>
<proteinExistence type="predicted"/>
<dbReference type="RefSeq" id="WP_199701668.1">
    <property type="nucleotide sequence ID" value="NZ_JAEMNV010000001.1"/>
</dbReference>
<evidence type="ECO:0000259" key="3">
    <source>
        <dbReference type="PROSITE" id="PS50977"/>
    </source>
</evidence>
<evidence type="ECO:0000313" key="5">
    <source>
        <dbReference type="Proteomes" id="UP000655868"/>
    </source>
</evidence>
<feature type="DNA-binding region" description="H-T-H motif" evidence="2">
    <location>
        <begin position="44"/>
        <end position="63"/>
    </location>
</feature>
<name>A0A934U0A9_9NOCA</name>
<dbReference type="Proteomes" id="UP000655868">
    <property type="component" value="Unassembled WGS sequence"/>
</dbReference>
<dbReference type="Pfam" id="PF00440">
    <property type="entry name" value="TetR_N"/>
    <property type="match status" value="1"/>
</dbReference>
<dbReference type="PROSITE" id="PS50977">
    <property type="entry name" value="HTH_TETR_2"/>
    <property type="match status" value="1"/>
</dbReference>
<evidence type="ECO:0000313" key="4">
    <source>
        <dbReference type="EMBL" id="MBJ8337769.1"/>
    </source>
</evidence>